<protein>
    <submittedName>
        <fullName evidence="4">Fumarylacetoacetase</fullName>
    </submittedName>
</protein>
<feature type="domain" description="Fumarylacetoacetase-like C-terminal" evidence="3">
    <location>
        <begin position="71"/>
        <end position="303"/>
    </location>
</feature>
<dbReference type="InterPro" id="IPR011234">
    <property type="entry name" value="Fumarylacetoacetase-like_C"/>
</dbReference>
<dbReference type="InterPro" id="IPR036663">
    <property type="entry name" value="Fumarylacetoacetase_C_sf"/>
</dbReference>
<dbReference type="RefSeq" id="WP_160901842.1">
    <property type="nucleotide sequence ID" value="NZ_CP102850.1"/>
</dbReference>
<dbReference type="PANTHER" id="PTHR42796">
    <property type="entry name" value="FUMARYLACETOACETATE HYDROLASE DOMAIN-CONTAINING PROTEIN 2A-RELATED"/>
    <property type="match status" value="1"/>
</dbReference>
<accession>A0A6L7GP32</accession>
<dbReference type="Pfam" id="PF01557">
    <property type="entry name" value="FAA_hydrolase"/>
    <property type="match status" value="1"/>
</dbReference>
<organism evidence="4 5">
    <name type="scientific">Gordonia mangrovi</name>
    <dbReference type="NCBI Taxonomy" id="2665643"/>
    <lineage>
        <taxon>Bacteria</taxon>
        <taxon>Bacillati</taxon>
        <taxon>Actinomycetota</taxon>
        <taxon>Actinomycetes</taxon>
        <taxon>Mycobacteriales</taxon>
        <taxon>Gordoniaceae</taxon>
        <taxon>Gordonia</taxon>
    </lineage>
</organism>
<evidence type="ECO:0000259" key="3">
    <source>
        <dbReference type="Pfam" id="PF01557"/>
    </source>
</evidence>
<evidence type="ECO:0000256" key="1">
    <source>
        <dbReference type="ARBA" id="ARBA00010211"/>
    </source>
</evidence>
<evidence type="ECO:0000313" key="4">
    <source>
        <dbReference type="EMBL" id="MXP21674.1"/>
    </source>
</evidence>
<dbReference type="GO" id="GO:0044281">
    <property type="term" value="P:small molecule metabolic process"/>
    <property type="evidence" value="ECO:0007669"/>
    <property type="project" value="UniProtKB-ARBA"/>
</dbReference>
<dbReference type="GO" id="GO:0003824">
    <property type="term" value="F:catalytic activity"/>
    <property type="evidence" value="ECO:0007669"/>
    <property type="project" value="InterPro"/>
</dbReference>
<gene>
    <name evidence="4" type="ORF">GIY30_09975</name>
</gene>
<dbReference type="InterPro" id="IPR051121">
    <property type="entry name" value="FAH"/>
</dbReference>
<dbReference type="EMBL" id="WMBR01000002">
    <property type="protein sequence ID" value="MXP21674.1"/>
    <property type="molecule type" value="Genomic_DNA"/>
</dbReference>
<dbReference type="PANTHER" id="PTHR42796:SF4">
    <property type="entry name" value="FUMARYLACETOACETATE HYDROLASE DOMAIN-CONTAINING PROTEIN 2A"/>
    <property type="match status" value="1"/>
</dbReference>
<dbReference type="GO" id="GO:0046872">
    <property type="term" value="F:metal ion binding"/>
    <property type="evidence" value="ECO:0007669"/>
    <property type="project" value="UniProtKB-KW"/>
</dbReference>
<comment type="similarity">
    <text evidence="1">Belongs to the FAH family.</text>
</comment>
<evidence type="ECO:0000256" key="2">
    <source>
        <dbReference type="ARBA" id="ARBA00022723"/>
    </source>
</evidence>
<reference evidence="4 5" key="1">
    <citation type="submission" date="2019-11" db="EMBL/GenBank/DDBJ databases">
        <title>Gordonia sp. nov., a novel actinobacterium isolated from mangrove soil in Hainan.</title>
        <authorList>
            <person name="Huang X."/>
            <person name="Xie Y."/>
            <person name="Chu X."/>
            <person name="Xiao K."/>
        </authorList>
    </citation>
    <scope>NUCLEOTIDE SEQUENCE [LARGE SCALE GENOMIC DNA]</scope>
    <source>
        <strain evidence="4 5">HNM0687</strain>
    </source>
</reference>
<keyword evidence="2" id="KW-0479">Metal-binding</keyword>
<dbReference type="Gene3D" id="3.90.850.10">
    <property type="entry name" value="Fumarylacetoacetase-like, C-terminal domain"/>
    <property type="match status" value="1"/>
</dbReference>
<dbReference type="Proteomes" id="UP000475545">
    <property type="component" value="Unassembled WGS sequence"/>
</dbReference>
<comment type="caution">
    <text evidence="4">The sequence shown here is derived from an EMBL/GenBank/DDBJ whole genome shotgun (WGS) entry which is preliminary data.</text>
</comment>
<sequence length="315" mass="34189">MSISVLRTADAWWVRDTTRAHRIATSATTTAELLAAVTKDRTQLEQAADDSDSVDIATLELISPVTTPCRVVAQMTNYVSHVKDSGMNPETVPLTFFRKASGSITGPTADVIKPEHVKLLDYEIELGLVIGEPIPVGTTLSATDLPRHLVALVITNDVSARDVQLPKTQFYEGKSYPSFTPVGPALVILEPGDLDQIDNLRLITRVNGEVRQDSTVADMIYSPLEALQALSRFQRLDTGDLILTGTPGGTALTAPPKPIEIIGSLLPPALKWKSFFSSQAKNPKYLRDGDVMELAIATDDGKLDLGVQRTEVHYS</sequence>
<dbReference type="AlphaFoldDB" id="A0A6L7GP32"/>
<evidence type="ECO:0000313" key="5">
    <source>
        <dbReference type="Proteomes" id="UP000475545"/>
    </source>
</evidence>
<name>A0A6L7GP32_9ACTN</name>
<keyword evidence="5" id="KW-1185">Reference proteome</keyword>
<proteinExistence type="inferred from homology"/>
<dbReference type="SUPFAM" id="SSF56529">
    <property type="entry name" value="FAH"/>
    <property type="match status" value="1"/>
</dbReference>